<dbReference type="PATRIC" id="fig|76936.10.peg.346"/>
<keyword evidence="2" id="KW-0966">Cell projection</keyword>
<proteinExistence type="predicted"/>
<evidence type="ECO:0000313" key="5">
    <source>
        <dbReference type="Proteomes" id="UP000064525"/>
    </source>
</evidence>
<dbReference type="EMBL" id="LN907858">
    <property type="protein sequence ID" value="CUU39244.1"/>
    <property type="molecule type" value="Genomic_DNA"/>
</dbReference>
<dbReference type="PANTHER" id="PTHR37166:SF1">
    <property type="entry name" value="PROTEIN FLAG"/>
    <property type="match status" value="1"/>
</dbReference>
<name>A0A0S4PT81_9HELI</name>
<dbReference type="OrthoDB" id="5373092at2"/>
<dbReference type="Gene3D" id="3.30.160.170">
    <property type="entry name" value="FlaG-like"/>
    <property type="match status" value="1"/>
</dbReference>
<dbReference type="AlphaFoldDB" id="A0A0S4PT81"/>
<evidence type="ECO:0000313" key="3">
    <source>
        <dbReference type="EMBL" id="TLD79613.1"/>
    </source>
</evidence>
<dbReference type="InterPro" id="IPR005186">
    <property type="entry name" value="FlaG"/>
</dbReference>
<dbReference type="PANTHER" id="PTHR37166">
    <property type="entry name" value="PROTEIN FLAG"/>
    <property type="match status" value="1"/>
</dbReference>
<reference evidence="2" key="2">
    <citation type="submission" date="2015-11" db="EMBL/GenBank/DDBJ databases">
        <authorList>
            <person name="Zhang Y."/>
            <person name="Guo Z."/>
        </authorList>
    </citation>
    <scope>NUCLEOTIDE SEQUENCE</scope>
    <source>
        <strain evidence="2">1</strain>
    </source>
</reference>
<dbReference type="EMBL" id="JRPF02000001">
    <property type="protein sequence ID" value="TLD79613.1"/>
    <property type="molecule type" value="Genomic_DNA"/>
</dbReference>
<dbReference type="RefSeq" id="WP_058122024.1">
    <property type="nucleotide sequence ID" value="NZ_CAJTQN010000012.1"/>
</dbReference>
<feature type="region of interest" description="Disordered" evidence="1">
    <location>
        <begin position="28"/>
        <end position="59"/>
    </location>
</feature>
<protein>
    <submittedName>
        <fullName evidence="3">Flagellar biosynthesis protein FlaG</fullName>
    </submittedName>
    <submittedName>
        <fullName evidence="2">Putative flagellar protein</fullName>
    </submittedName>
</protein>
<keyword evidence="2" id="KW-0282">Flagellum</keyword>
<reference evidence="5" key="3">
    <citation type="submission" date="2015-11" db="EMBL/GenBank/DDBJ databases">
        <authorList>
            <person name="Anvar S.Y."/>
        </authorList>
    </citation>
    <scope>NUCLEOTIDE SEQUENCE [LARGE SCALE GENOMIC DNA]</scope>
</reference>
<dbReference type="SUPFAM" id="SSF160214">
    <property type="entry name" value="FlaG-like"/>
    <property type="match status" value="1"/>
</dbReference>
<evidence type="ECO:0000256" key="1">
    <source>
        <dbReference type="SAM" id="MobiDB-lite"/>
    </source>
</evidence>
<keyword evidence="4" id="KW-1185">Reference proteome</keyword>
<organism evidence="2 5">
    <name type="scientific">Helicobacter typhlonius</name>
    <dbReference type="NCBI Taxonomy" id="76936"/>
    <lineage>
        <taxon>Bacteria</taxon>
        <taxon>Pseudomonadati</taxon>
        <taxon>Campylobacterota</taxon>
        <taxon>Epsilonproteobacteria</taxon>
        <taxon>Campylobacterales</taxon>
        <taxon>Helicobacteraceae</taxon>
        <taxon>Helicobacter</taxon>
    </lineage>
</organism>
<dbReference type="GeneID" id="78150682"/>
<dbReference type="InterPro" id="IPR035924">
    <property type="entry name" value="FlaG-like_sf"/>
</dbReference>
<accession>A0A0S4PT81</accession>
<reference evidence="3 4" key="1">
    <citation type="journal article" date="2014" name="Genome Announc.">
        <title>Draft genome sequences of eight enterohepatic helicobacter species isolated from both laboratory and wild rodents.</title>
        <authorList>
            <person name="Sheh A."/>
            <person name="Shen Z."/>
            <person name="Fox J.G."/>
        </authorList>
    </citation>
    <scope>NUCLEOTIDE SEQUENCE [LARGE SCALE GENOMIC DNA]</scope>
    <source>
        <strain evidence="3 4">MIT 98-6810</strain>
    </source>
</reference>
<dbReference type="Pfam" id="PF03646">
    <property type="entry name" value="FlaG"/>
    <property type="match status" value="1"/>
</dbReference>
<evidence type="ECO:0000313" key="4">
    <source>
        <dbReference type="Proteomes" id="UP000029925"/>
    </source>
</evidence>
<dbReference type="KEGG" id="hty:BN2458_PEG0357"/>
<dbReference type="STRING" id="76936.BN2458_PEG0357"/>
<evidence type="ECO:0000313" key="2">
    <source>
        <dbReference type="EMBL" id="CUU39244.1"/>
    </source>
</evidence>
<feature type="compositionally biased region" description="Basic and acidic residues" evidence="1">
    <location>
        <begin position="33"/>
        <end position="59"/>
    </location>
</feature>
<sequence>MIDTNHISKIDNTESIRTRLVDMVNSSGNAVAEDTRPLEVRRREETAQYQDKENKKQLENELRELSKKLNDEMKRVGTDLNFSYNENIPGLKVTVKESNSDKVIREIPSKEAIELMKRMREVIGVIFDKQG</sequence>
<dbReference type="Proteomes" id="UP000029925">
    <property type="component" value="Unassembled WGS sequence"/>
</dbReference>
<gene>
    <name evidence="2" type="ORF">BN2458_PEG0357</name>
    <name evidence="3" type="ORF">LS75_001380</name>
</gene>
<dbReference type="Proteomes" id="UP000064525">
    <property type="component" value="Chromosome I"/>
</dbReference>
<dbReference type="NCBIfam" id="NF006281">
    <property type="entry name" value="PRK08452.1"/>
    <property type="match status" value="1"/>
</dbReference>
<keyword evidence="2" id="KW-0969">Cilium</keyword>